<name>A0AAC8YVM2_AMIAI</name>
<dbReference type="Proteomes" id="UP000075755">
    <property type="component" value="Plasmid pAA01"/>
</dbReference>
<evidence type="ECO:0000256" key="1">
    <source>
        <dbReference type="SAM" id="MobiDB-lite"/>
    </source>
</evidence>
<organism evidence="3 4">
    <name type="scientific">Aminobacter aminovorans</name>
    <name type="common">Chelatobacter heintzii</name>
    <dbReference type="NCBI Taxonomy" id="83263"/>
    <lineage>
        <taxon>Bacteria</taxon>
        <taxon>Pseudomonadati</taxon>
        <taxon>Pseudomonadota</taxon>
        <taxon>Alphaproteobacteria</taxon>
        <taxon>Hyphomicrobiales</taxon>
        <taxon>Phyllobacteriaceae</taxon>
        <taxon>Aminobacter</taxon>
    </lineage>
</organism>
<feature type="compositionally biased region" description="Low complexity" evidence="1">
    <location>
        <begin position="29"/>
        <end position="62"/>
    </location>
</feature>
<accession>A0AAC8YVM2</accession>
<feature type="region of interest" description="Disordered" evidence="1">
    <location>
        <begin position="1"/>
        <end position="62"/>
    </location>
</feature>
<evidence type="ECO:0000313" key="3">
    <source>
        <dbReference type="EMBL" id="AMS44869.1"/>
    </source>
</evidence>
<proteinExistence type="predicted"/>
<dbReference type="Pfam" id="PF26607">
    <property type="entry name" value="DUF8189"/>
    <property type="match status" value="1"/>
</dbReference>
<gene>
    <name evidence="3" type="ORF">AA2016_5964</name>
</gene>
<dbReference type="EMBL" id="CP015006">
    <property type="protein sequence ID" value="AMS44869.1"/>
    <property type="molecule type" value="Genomic_DNA"/>
</dbReference>
<keyword evidence="3" id="KW-0614">Plasmid</keyword>
<dbReference type="KEGG" id="aak:AA2016_5964"/>
<dbReference type="AlphaFoldDB" id="A0AAC8YVM2"/>
<dbReference type="InterPro" id="IPR058502">
    <property type="entry name" value="PLL-like_beta-prop"/>
</dbReference>
<evidence type="ECO:0000313" key="4">
    <source>
        <dbReference type="Proteomes" id="UP000075755"/>
    </source>
</evidence>
<geneLocation type="plasmid" evidence="3 4">
    <name>pAA01</name>
</geneLocation>
<sequence length="504" mass="53635">MNFEPRRTNIMAKKAAPKSTARDSAGKNATAKKPVAAKAPTAKATSTPVAKKAAAKSAPASKAKAALASATKKTALAKASASTAKATTPVKALAVRAKRSSGPALRHLPPGVKFFELSRLMVIAIDGNSQLVQKAQNGPNGPWAKAWSPVAPGTYAIMATGLTRDGRVAVVAQPSGGPQLVFITEDANQVGPIEKWNPPVNIGAVPGATGYQSMSMARDADGLIEIFVVTANGQIWWIRENPPKVVEKTVTVTPPGTDKPITITVQELAPPDKPWSDWQQIPGSVVAISAKRQGDGRIVLFGINSGLNLYRCQQSVARTTAVGQWTPWVMMNTPTTGTFVGMSPVLGPGGGLNFFGLTSNGQVVHTRQQPAGSDTWTPWATPGFSRTPIYTLASGIQGDNDIVLVGSDRSFVHQFNAQNSARTQNWTGWRDFSSSDSNVEFKLDYNADGRLMLFSHATRSPAGGGLWAKRQTAFDSTEWDLDWDQLADGGIRRFSVVRDLTPPV</sequence>
<feature type="domain" description="PLL-like beta propeller" evidence="2">
    <location>
        <begin position="288"/>
        <end position="487"/>
    </location>
</feature>
<reference evidence="3 4" key="1">
    <citation type="submission" date="2016-03" db="EMBL/GenBank/DDBJ databases">
        <title>Complete genome of Aminobacter aminovorans KCTC 2477.</title>
        <authorList>
            <person name="Kim K.M."/>
        </authorList>
    </citation>
    <scope>NUCLEOTIDE SEQUENCE [LARGE SCALE GENOMIC DNA]</scope>
    <source>
        <strain evidence="3 4">KCTC 2477</strain>
        <plasmid evidence="3 4">pAA01</plasmid>
    </source>
</reference>
<dbReference type="SUPFAM" id="SSF89372">
    <property type="entry name" value="Fucose-specific lectin"/>
    <property type="match status" value="2"/>
</dbReference>
<evidence type="ECO:0000259" key="2">
    <source>
        <dbReference type="Pfam" id="PF26607"/>
    </source>
</evidence>
<protein>
    <recommendedName>
        <fullName evidence="2">PLL-like beta propeller domain-containing protein</fullName>
    </recommendedName>
</protein>